<name>A0ABN9TSV9_9DINO</name>
<dbReference type="EMBL" id="CAUYUJ010015045">
    <property type="protein sequence ID" value="CAK0849223.1"/>
    <property type="molecule type" value="Genomic_DNA"/>
</dbReference>
<feature type="compositionally biased region" description="Gly residues" evidence="1">
    <location>
        <begin position="165"/>
        <end position="177"/>
    </location>
</feature>
<comment type="caution">
    <text evidence="2">The sequence shown here is derived from an EMBL/GenBank/DDBJ whole genome shotgun (WGS) entry which is preliminary data.</text>
</comment>
<reference evidence="2" key="1">
    <citation type="submission" date="2023-10" db="EMBL/GenBank/DDBJ databases">
        <authorList>
            <person name="Chen Y."/>
            <person name="Shah S."/>
            <person name="Dougan E. K."/>
            <person name="Thang M."/>
            <person name="Chan C."/>
        </authorList>
    </citation>
    <scope>NUCLEOTIDE SEQUENCE [LARGE SCALE GENOMIC DNA]</scope>
</reference>
<keyword evidence="3" id="KW-1185">Reference proteome</keyword>
<evidence type="ECO:0000256" key="1">
    <source>
        <dbReference type="SAM" id="MobiDB-lite"/>
    </source>
</evidence>
<feature type="non-terminal residue" evidence="2">
    <location>
        <position position="418"/>
    </location>
</feature>
<proteinExistence type="predicted"/>
<feature type="region of interest" description="Disordered" evidence="1">
    <location>
        <begin position="156"/>
        <end position="187"/>
    </location>
</feature>
<organism evidence="2 3">
    <name type="scientific">Prorocentrum cordatum</name>
    <dbReference type="NCBI Taxonomy" id="2364126"/>
    <lineage>
        <taxon>Eukaryota</taxon>
        <taxon>Sar</taxon>
        <taxon>Alveolata</taxon>
        <taxon>Dinophyceae</taxon>
        <taxon>Prorocentrales</taxon>
        <taxon>Prorocentraceae</taxon>
        <taxon>Prorocentrum</taxon>
    </lineage>
</organism>
<dbReference type="Proteomes" id="UP001189429">
    <property type="component" value="Unassembled WGS sequence"/>
</dbReference>
<accession>A0ABN9TSV9</accession>
<evidence type="ECO:0000313" key="2">
    <source>
        <dbReference type="EMBL" id="CAK0849223.1"/>
    </source>
</evidence>
<protein>
    <submittedName>
        <fullName evidence="2">Uncharacterized protein</fullName>
    </submittedName>
</protein>
<sequence length="418" mass="43991">MGHVGLVFGNEVNHDDTLLECGSDDEDAIGSDDAGAMFDDLQREQGENIAACRAGPSFDQMLAMAAAAAGGAQGQRLIGDGRTSTPTKNGEHSQDGQNVEGGPAKLSQRRRWGAGSEASDDGAVRDGKLGSGKKGKKAGSGAASAALALKNGGGKAPARAAKATGVGGGGGGGGGAATGPKRRGRPEKDLSEIVSSLMSQLEHADESSIFFNENATVQLKCIRRYLATANIKVAAAAPDALRDCEILKKKLHVIESCMVLWNSWAGKSNMAAGRATFHRQWVALETFTEAEPRVSLSCEFISLLYYNVMASAYGDNFATELTFSKLRLRFPSAREEALANYQRRFTAEAIGSVLNSDTMDTLAVVESLAKLFRQFTSAGVAGFSPDLLNQIGQFQTLVDMKSQWLGDGAMANVDEVIA</sequence>
<gene>
    <name evidence="2" type="ORF">PCOR1329_LOCUS41969</name>
</gene>
<evidence type="ECO:0000313" key="3">
    <source>
        <dbReference type="Proteomes" id="UP001189429"/>
    </source>
</evidence>
<feature type="region of interest" description="Disordered" evidence="1">
    <location>
        <begin position="73"/>
        <end position="140"/>
    </location>
</feature>